<comment type="caution">
    <text evidence="2">The sequence shown here is derived from an EMBL/GenBank/DDBJ whole genome shotgun (WGS) entry which is preliminary data.</text>
</comment>
<feature type="compositionally biased region" description="Basic and acidic residues" evidence="1">
    <location>
        <begin position="89"/>
        <end position="98"/>
    </location>
</feature>
<evidence type="ECO:0000256" key="1">
    <source>
        <dbReference type="SAM" id="MobiDB-lite"/>
    </source>
</evidence>
<evidence type="ECO:0000313" key="3">
    <source>
        <dbReference type="Proteomes" id="UP001604277"/>
    </source>
</evidence>
<reference evidence="3" key="1">
    <citation type="submission" date="2024-07" db="EMBL/GenBank/DDBJ databases">
        <title>Two chromosome-level genome assemblies of Korean endemic species Abeliophyllum distichum and Forsythia ovata (Oleaceae).</title>
        <authorList>
            <person name="Jang H."/>
        </authorList>
    </citation>
    <scope>NUCLEOTIDE SEQUENCE [LARGE SCALE GENOMIC DNA]</scope>
</reference>
<keyword evidence="3" id="KW-1185">Reference proteome</keyword>
<dbReference type="AlphaFoldDB" id="A0ABD1WBB6"/>
<feature type="region of interest" description="Disordered" evidence="1">
    <location>
        <begin position="46"/>
        <end position="114"/>
    </location>
</feature>
<feature type="compositionally biased region" description="Basic and acidic residues" evidence="1">
    <location>
        <begin position="52"/>
        <end position="63"/>
    </location>
</feature>
<proteinExistence type="predicted"/>
<dbReference type="EMBL" id="JBFOLJ010000004">
    <property type="protein sequence ID" value="KAL2546775.1"/>
    <property type="molecule type" value="Genomic_DNA"/>
</dbReference>
<organism evidence="2 3">
    <name type="scientific">Forsythia ovata</name>
    <dbReference type="NCBI Taxonomy" id="205694"/>
    <lineage>
        <taxon>Eukaryota</taxon>
        <taxon>Viridiplantae</taxon>
        <taxon>Streptophyta</taxon>
        <taxon>Embryophyta</taxon>
        <taxon>Tracheophyta</taxon>
        <taxon>Spermatophyta</taxon>
        <taxon>Magnoliopsida</taxon>
        <taxon>eudicotyledons</taxon>
        <taxon>Gunneridae</taxon>
        <taxon>Pentapetalae</taxon>
        <taxon>asterids</taxon>
        <taxon>lamiids</taxon>
        <taxon>Lamiales</taxon>
        <taxon>Oleaceae</taxon>
        <taxon>Forsythieae</taxon>
        <taxon>Forsythia</taxon>
    </lineage>
</organism>
<protein>
    <submittedName>
        <fullName evidence="2">Uncharacterized protein</fullName>
    </submittedName>
</protein>
<dbReference type="Proteomes" id="UP001604277">
    <property type="component" value="Unassembled WGS sequence"/>
</dbReference>
<evidence type="ECO:0000313" key="2">
    <source>
        <dbReference type="EMBL" id="KAL2546775.1"/>
    </source>
</evidence>
<sequence length="114" mass="12796">MMRSLKKFLRCILSENVSVSTSVTEKRENNENVNEVRQSASVRLKNRSFSGEVKKEKTVEKTLGRGSDPSPGRARSGPVIRRNGPTVHGRRDIEEGSCRRSMSLVTRTHGGQRK</sequence>
<accession>A0ABD1WBB6</accession>
<gene>
    <name evidence="2" type="ORF">Fot_16008</name>
</gene>
<name>A0ABD1WBB6_9LAMI</name>